<accession>A0A520X7C0</accession>
<gene>
    <name evidence="1" type="ORF">EVJ48_09525</name>
</gene>
<dbReference type="PANTHER" id="PTHR34655">
    <property type="entry name" value="CONSERVED WITHIN P. AEROPHILUM"/>
    <property type="match status" value="1"/>
</dbReference>
<dbReference type="InterPro" id="IPR027396">
    <property type="entry name" value="DsrEFH-like"/>
</dbReference>
<protein>
    <submittedName>
        <fullName evidence="1">Uncharacterized protein</fullName>
    </submittedName>
</protein>
<sequence>MSDKLAIIIASEEYEKSHVASMIASVAAVSGVEVSIFVTMNAVYNFLKETVEKKNFTGGKLYEQIKEKKASMFYELFDQAKMLGGLKIYVCSMVMDILKIEKEDLLDIVDDHLGLAAFLGIMEGAETITF</sequence>
<dbReference type="Pfam" id="PF02635">
    <property type="entry name" value="DsrE"/>
    <property type="match status" value="1"/>
</dbReference>
<evidence type="ECO:0000313" key="2">
    <source>
        <dbReference type="Proteomes" id="UP000322454"/>
    </source>
</evidence>
<reference evidence="1 2" key="1">
    <citation type="submission" date="2019-01" db="EMBL/GenBank/DDBJ databases">
        <title>Insights into ecological role of a new deltaproteobacterial order Candidatus Sinidesulfobacterales (Sva0485) by metagenomics and metatranscriptomics.</title>
        <authorList>
            <person name="Tan S."/>
            <person name="Liu J."/>
            <person name="Fang Y."/>
            <person name="Hedlund B."/>
            <person name="Lian Z.-H."/>
            <person name="Huang L.-Y."/>
            <person name="Li J.-T."/>
            <person name="Huang L.-N."/>
            <person name="Li W.-J."/>
            <person name="Jiang H.-C."/>
            <person name="Dong H.-L."/>
            <person name="Shu W.-S."/>
        </authorList>
    </citation>
    <scope>NUCLEOTIDE SEQUENCE [LARGE SCALE GENOMIC DNA]</scope>
    <source>
        <strain evidence="1">AP4</strain>
    </source>
</reference>
<evidence type="ECO:0000313" key="1">
    <source>
        <dbReference type="EMBL" id="RZV37071.1"/>
    </source>
</evidence>
<dbReference type="InterPro" id="IPR003787">
    <property type="entry name" value="Sulphur_relay_DsrE/F-like"/>
</dbReference>
<dbReference type="AlphaFoldDB" id="A0A520X7C0"/>
<name>A0A520X7C0_9DELT</name>
<proteinExistence type="predicted"/>
<dbReference type="SUPFAM" id="SSF75169">
    <property type="entry name" value="DsrEFH-like"/>
    <property type="match status" value="1"/>
</dbReference>
<dbReference type="Gene3D" id="3.40.1260.10">
    <property type="entry name" value="DsrEFH-like"/>
    <property type="match status" value="1"/>
</dbReference>
<organism evidence="1 2">
    <name type="scientific">Candidatus Acidulodesulfobacterium acidiphilum</name>
    <dbReference type="NCBI Taxonomy" id="2597224"/>
    <lineage>
        <taxon>Bacteria</taxon>
        <taxon>Deltaproteobacteria</taxon>
        <taxon>Candidatus Acidulodesulfobacterales</taxon>
        <taxon>Candidatus Acidulodesulfobacterium</taxon>
    </lineage>
</organism>
<comment type="caution">
    <text evidence="1">The sequence shown here is derived from an EMBL/GenBank/DDBJ whole genome shotgun (WGS) entry which is preliminary data.</text>
</comment>
<dbReference type="Proteomes" id="UP000322454">
    <property type="component" value="Unassembled WGS sequence"/>
</dbReference>
<dbReference type="EMBL" id="SHMQ01000045">
    <property type="protein sequence ID" value="RZV37071.1"/>
    <property type="molecule type" value="Genomic_DNA"/>
</dbReference>
<dbReference type="PANTHER" id="PTHR34655:SF1">
    <property type="match status" value="1"/>
</dbReference>